<gene>
    <name evidence="6" type="ORF">L2749_13910</name>
</gene>
<dbReference type="Proteomes" id="UP001139408">
    <property type="component" value="Unassembled WGS sequence"/>
</dbReference>
<dbReference type="GO" id="GO:0008236">
    <property type="term" value="F:serine-type peptidase activity"/>
    <property type="evidence" value="ECO:0007669"/>
    <property type="project" value="UniProtKB-KW"/>
</dbReference>
<dbReference type="SUPFAM" id="SSF52096">
    <property type="entry name" value="ClpP/crotonase"/>
    <property type="match status" value="1"/>
</dbReference>
<dbReference type="EMBL" id="JAKILJ010000032">
    <property type="protein sequence ID" value="MCL1106339.1"/>
    <property type="molecule type" value="Genomic_DNA"/>
</dbReference>
<evidence type="ECO:0000313" key="6">
    <source>
        <dbReference type="EMBL" id="MCL1106339.1"/>
    </source>
</evidence>
<evidence type="ECO:0000313" key="7">
    <source>
        <dbReference type="Proteomes" id="UP001139408"/>
    </source>
</evidence>
<comment type="caution">
    <text evidence="6">The sequence shown here is derived from an EMBL/GenBank/DDBJ whole genome shotgun (WGS) entry which is preliminary data.</text>
</comment>
<proteinExistence type="inferred from homology"/>
<keyword evidence="2" id="KW-0645">Protease</keyword>
<sequence length="303" mass="33097">MLLGGIIFIGFLGNLITMFTPEKSHVAMIQINGEIGTDHDTGNGEKIAQHLLTAMSNDDAQMIVIKANSPGGSPTDSQTINEIIVQYKQWKSPLPKGISEQIINDIENPVMMFQEDFTSSIDLKTLPRKLIVAVVIKQCASACVQAIINADVIIGQRASLIGNIGVRLDRINFSDFAKNVGVTNTTITSGQYKAMLNPWHAIDSEELDIAKTTLIEPVFEQFKADVLAARAEKFKLELDTLFSGLVWTGDEAQRIGLIDGVSNPVAVKSALEKISKAQYKEYSIESFSLGAFIKNPFASMGYL</sequence>
<evidence type="ECO:0000256" key="2">
    <source>
        <dbReference type="ARBA" id="ARBA00022670"/>
    </source>
</evidence>
<evidence type="ECO:0000259" key="5">
    <source>
        <dbReference type="Pfam" id="PF01343"/>
    </source>
</evidence>
<feature type="domain" description="Peptidase S49" evidence="5">
    <location>
        <begin position="131"/>
        <end position="273"/>
    </location>
</feature>
<accession>A0A9X1Z6V8</accession>
<dbReference type="InterPro" id="IPR029045">
    <property type="entry name" value="ClpP/crotonase-like_dom_sf"/>
</dbReference>
<reference evidence="6" key="1">
    <citation type="submission" date="2022-01" db="EMBL/GenBank/DDBJ databases">
        <title>Whole genome-based taxonomy of the Shewanellaceae.</title>
        <authorList>
            <person name="Martin-Rodriguez A.J."/>
        </authorList>
    </citation>
    <scope>NUCLEOTIDE SEQUENCE</scope>
    <source>
        <strain evidence="6">DSM 23803</strain>
    </source>
</reference>
<protein>
    <submittedName>
        <fullName evidence="6">S49 family peptidase</fullName>
    </submittedName>
</protein>
<dbReference type="Gene3D" id="6.20.330.10">
    <property type="match status" value="1"/>
</dbReference>
<evidence type="ECO:0000256" key="1">
    <source>
        <dbReference type="ARBA" id="ARBA00008683"/>
    </source>
</evidence>
<dbReference type="GO" id="GO:0006508">
    <property type="term" value="P:proteolysis"/>
    <property type="evidence" value="ECO:0007669"/>
    <property type="project" value="UniProtKB-KW"/>
</dbReference>
<dbReference type="PANTHER" id="PTHR42987">
    <property type="entry name" value="PEPTIDASE S49"/>
    <property type="match status" value="1"/>
</dbReference>
<keyword evidence="3" id="KW-0378">Hydrolase</keyword>
<name>A0A9X1Z6V8_9GAMM</name>
<dbReference type="InterPro" id="IPR002142">
    <property type="entry name" value="Peptidase_S49"/>
</dbReference>
<organism evidence="6 7">
    <name type="scientific">Shewanella algicola</name>
    <dbReference type="NCBI Taxonomy" id="640633"/>
    <lineage>
        <taxon>Bacteria</taxon>
        <taxon>Pseudomonadati</taxon>
        <taxon>Pseudomonadota</taxon>
        <taxon>Gammaproteobacteria</taxon>
        <taxon>Alteromonadales</taxon>
        <taxon>Shewanellaceae</taxon>
        <taxon>Shewanella</taxon>
    </lineage>
</organism>
<evidence type="ECO:0000256" key="3">
    <source>
        <dbReference type="ARBA" id="ARBA00022801"/>
    </source>
</evidence>
<dbReference type="InterPro" id="IPR047272">
    <property type="entry name" value="S49_SppA_C"/>
</dbReference>
<evidence type="ECO:0000256" key="4">
    <source>
        <dbReference type="ARBA" id="ARBA00022825"/>
    </source>
</evidence>
<dbReference type="AlphaFoldDB" id="A0A9X1Z6V8"/>
<dbReference type="CDD" id="cd07023">
    <property type="entry name" value="S49_Sppa_N_C"/>
    <property type="match status" value="1"/>
</dbReference>
<keyword evidence="7" id="KW-1185">Reference proteome</keyword>
<dbReference type="Gene3D" id="3.90.226.10">
    <property type="entry name" value="2-enoyl-CoA Hydratase, Chain A, domain 1"/>
    <property type="match status" value="1"/>
</dbReference>
<dbReference type="PANTHER" id="PTHR42987:SF8">
    <property type="entry name" value="PROTEINASE"/>
    <property type="match status" value="1"/>
</dbReference>
<comment type="similarity">
    <text evidence="1">Belongs to the peptidase S49 family.</text>
</comment>
<keyword evidence="4" id="KW-0720">Serine protease</keyword>
<dbReference type="RefSeq" id="WP_188925767.1">
    <property type="nucleotide sequence ID" value="NZ_BMQI01000030.1"/>
</dbReference>
<dbReference type="Pfam" id="PF01343">
    <property type="entry name" value="Peptidase_S49"/>
    <property type="match status" value="1"/>
</dbReference>